<accession>A0A6L2KEH1</accession>
<feature type="domain" description="Reverse transcriptase" evidence="10">
    <location>
        <begin position="603"/>
        <end position="700"/>
    </location>
</feature>
<sequence>MLLDPNRPSRKRCWSSTDSVPSSTAPTRVDLLPSRKRFKDLYSLETSIKEDTEIDTIETEDGRELDIVDGDDVIDHIEVDLRDDMEEFEVCVEDTIVLGIDQRSVPMVDEELIKPVKGDSSSSSGTRDGTVRLVEDIPVDLDDAIRDFYHHMSEEFEVGEPQGSCSVVYRVREIVWTVFVFTCLVLRRSFNRFVMIVMTLGGSCRDLKTEIEMVMVEMVEMEMVMVEIDMVMVEMGMEMEEAIDLQLEEDWVEKFIGGLCYENAENKRRFDTNHKDNHRQQPPFKRQNTRGQNVARAYTAGNNEKRGYEGPFPYCNICKPQHEGQCTIRCHNCRRVGYLTTDYRSIMAETTQGTPGPNQKVVTCFECGAQGGGDANPGSNTVTGTFLLKDHHAYMSFDPSADGNFVSNTFSTLLDITPSALDVSYGVELADGRTLKTSTVLRGCTLGLLGHSFNIDLMPIDLGSFDVIIGMDWLAKNHAVIVCDEKILCIPYENEILIIQGDKSGEKRSMLSIISCVKAHKYMEKGCQLFLVQVTMKENKDKSKEKRLEDVPTVQDCAAPVARASYRLTPSEKQELSTRLQELSDKGFIRPSSSPWGASVLFVKKKDGSLRMCIDYHELNKLTVKNRYPLPRINDLFDQLQGSSVYSKIDLRSGYHQLRVRDKDIPKTAFRTRYGHYEFQVMPFGLTNAPAVFMELMNRTNFGIVQEGRIVRQVLKESSKTPTEICQFLGLAAYYRQFIKGFSKIAKPMTKLTQKNVKFYWGKKEETAFHTFKQKLCSAPILALPEGSENFVLYCDASHKGLGAILIQKEKVIDYASHQLKIYEKNYTTHDLELEAVVFALKMWRHYLYDTKCVVFTDHKSLQYILDQKELNMRKRRWLELLSDYDCELRYHPGKANVVADALSRKRKRLDGETDKTILEGSSLETWSAGFDHLESRRQVHISVLAASSKSLRHAIGYEYNILSTNKWPKHPPLIEFSYNNSYHTSIKAAPFEALYGRKFRSPVCRAELGDA</sequence>
<dbReference type="Gene3D" id="3.30.70.270">
    <property type="match status" value="2"/>
</dbReference>
<evidence type="ECO:0000259" key="10">
    <source>
        <dbReference type="Pfam" id="PF00078"/>
    </source>
</evidence>
<dbReference type="Gene3D" id="3.10.10.10">
    <property type="entry name" value="HIV Type 1 Reverse Transcriptase, subunit A, domain 1"/>
    <property type="match status" value="1"/>
</dbReference>
<dbReference type="Gene3D" id="2.40.70.10">
    <property type="entry name" value="Acid Proteases"/>
    <property type="match status" value="1"/>
</dbReference>
<dbReference type="FunFam" id="3.10.20.370:FF:000001">
    <property type="entry name" value="Retrovirus-related Pol polyprotein from transposon 17.6-like protein"/>
    <property type="match status" value="1"/>
</dbReference>
<keyword evidence="2" id="KW-0645">Protease</keyword>
<evidence type="ECO:0000256" key="5">
    <source>
        <dbReference type="ARBA" id="ARBA00022722"/>
    </source>
</evidence>
<dbReference type="GO" id="GO:0003964">
    <property type="term" value="F:RNA-directed DNA polymerase activity"/>
    <property type="evidence" value="ECO:0007669"/>
    <property type="project" value="UniProtKB-KW"/>
</dbReference>
<dbReference type="CDD" id="cd09274">
    <property type="entry name" value="RNase_HI_RT_Ty3"/>
    <property type="match status" value="1"/>
</dbReference>
<dbReference type="InterPro" id="IPR043502">
    <property type="entry name" value="DNA/RNA_pol_sf"/>
</dbReference>
<evidence type="ECO:0000256" key="4">
    <source>
        <dbReference type="ARBA" id="ARBA00022695"/>
    </source>
</evidence>
<evidence type="ECO:0000256" key="7">
    <source>
        <dbReference type="ARBA" id="ARBA00022801"/>
    </source>
</evidence>
<evidence type="ECO:0000256" key="3">
    <source>
        <dbReference type="ARBA" id="ARBA00022679"/>
    </source>
</evidence>
<evidence type="ECO:0000313" key="12">
    <source>
        <dbReference type="EMBL" id="GEU46254.1"/>
    </source>
</evidence>
<dbReference type="InterPro" id="IPR043128">
    <property type="entry name" value="Rev_trsase/Diguanyl_cyclase"/>
</dbReference>
<feature type="compositionally biased region" description="Polar residues" evidence="9">
    <location>
        <begin position="14"/>
        <end position="26"/>
    </location>
</feature>
<name>A0A6L2KEH1_TANCI</name>
<dbReference type="CDD" id="cd01647">
    <property type="entry name" value="RT_LTR"/>
    <property type="match status" value="1"/>
</dbReference>
<evidence type="ECO:0000256" key="8">
    <source>
        <dbReference type="ARBA" id="ARBA00022918"/>
    </source>
</evidence>
<dbReference type="InterPro" id="IPR041373">
    <property type="entry name" value="RT_RNaseH"/>
</dbReference>
<dbReference type="FunFam" id="3.30.70.270:FF:000020">
    <property type="entry name" value="Transposon Tf2-6 polyprotein-like Protein"/>
    <property type="match status" value="1"/>
</dbReference>
<dbReference type="Pfam" id="PF17917">
    <property type="entry name" value="RT_RNaseH"/>
    <property type="match status" value="1"/>
</dbReference>
<evidence type="ECO:0000256" key="1">
    <source>
        <dbReference type="ARBA" id="ARBA00012493"/>
    </source>
</evidence>
<keyword evidence="6" id="KW-0255">Endonuclease</keyword>
<dbReference type="InterPro" id="IPR050951">
    <property type="entry name" value="Retrovirus_Pol_polyprotein"/>
</dbReference>
<feature type="region of interest" description="Disordered" evidence="9">
    <location>
        <begin position="1"/>
        <end position="27"/>
    </location>
</feature>
<keyword evidence="8 12" id="KW-0695">RNA-directed DNA polymerase</keyword>
<evidence type="ECO:0000259" key="11">
    <source>
        <dbReference type="Pfam" id="PF17917"/>
    </source>
</evidence>
<keyword evidence="5" id="KW-0540">Nuclease</keyword>
<proteinExistence type="predicted"/>
<feature type="domain" description="Reverse transcriptase RNase H-like" evidence="11">
    <location>
        <begin position="788"/>
        <end position="885"/>
    </location>
</feature>
<dbReference type="GO" id="GO:0004519">
    <property type="term" value="F:endonuclease activity"/>
    <property type="evidence" value="ECO:0007669"/>
    <property type="project" value="UniProtKB-KW"/>
</dbReference>
<dbReference type="Gene3D" id="3.30.420.10">
    <property type="entry name" value="Ribonuclease H-like superfamily/Ribonuclease H"/>
    <property type="match status" value="1"/>
</dbReference>
<reference evidence="12" key="1">
    <citation type="journal article" date="2019" name="Sci. Rep.">
        <title>Draft genome of Tanacetum cinerariifolium, the natural source of mosquito coil.</title>
        <authorList>
            <person name="Yamashiro T."/>
            <person name="Shiraishi A."/>
            <person name="Satake H."/>
            <person name="Nakayama K."/>
        </authorList>
    </citation>
    <scope>NUCLEOTIDE SEQUENCE</scope>
</reference>
<dbReference type="CDD" id="cd00303">
    <property type="entry name" value="retropepsin_like"/>
    <property type="match status" value="1"/>
</dbReference>
<dbReference type="InterPro" id="IPR000477">
    <property type="entry name" value="RT_dom"/>
</dbReference>
<keyword evidence="4" id="KW-0548">Nucleotidyltransferase</keyword>
<dbReference type="InterPro" id="IPR036397">
    <property type="entry name" value="RNaseH_sf"/>
</dbReference>
<protein>
    <recommendedName>
        <fullName evidence="1">RNA-directed DNA polymerase</fullName>
        <ecNumber evidence="1">2.7.7.49</ecNumber>
    </recommendedName>
</protein>
<dbReference type="GO" id="GO:0006508">
    <property type="term" value="P:proteolysis"/>
    <property type="evidence" value="ECO:0007669"/>
    <property type="project" value="UniProtKB-KW"/>
</dbReference>
<keyword evidence="7" id="KW-0378">Hydrolase</keyword>
<evidence type="ECO:0000256" key="9">
    <source>
        <dbReference type="SAM" id="MobiDB-lite"/>
    </source>
</evidence>
<keyword evidence="3" id="KW-0808">Transferase</keyword>
<dbReference type="SUPFAM" id="SSF56672">
    <property type="entry name" value="DNA/RNA polymerases"/>
    <property type="match status" value="1"/>
</dbReference>
<dbReference type="Pfam" id="PF00078">
    <property type="entry name" value="RVT_1"/>
    <property type="match status" value="1"/>
</dbReference>
<dbReference type="AlphaFoldDB" id="A0A6L2KEH1"/>
<comment type="caution">
    <text evidence="12">The sequence shown here is derived from an EMBL/GenBank/DDBJ whole genome shotgun (WGS) entry which is preliminary data.</text>
</comment>
<dbReference type="PANTHER" id="PTHR37984:SF5">
    <property type="entry name" value="PROTEIN NYNRIN-LIKE"/>
    <property type="match status" value="1"/>
</dbReference>
<evidence type="ECO:0000256" key="6">
    <source>
        <dbReference type="ARBA" id="ARBA00022759"/>
    </source>
</evidence>
<gene>
    <name evidence="12" type="ORF">Tci_018232</name>
</gene>
<dbReference type="Pfam" id="PF08284">
    <property type="entry name" value="RVP_2"/>
    <property type="match status" value="1"/>
</dbReference>
<dbReference type="FunFam" id="3.10.10.10:FF:000007">
    <property type="entry name" value="Retrovirus-related Pol polyprotein from transposon 17.6-like Protein"/>
    <property type="match status" value="1"/>
</dbReference>
<dbReference type="EMBL" id="BKCJ010002100">
    <property type="protein sequence ID" value="GEU46254.1"/>
    <property type="molecule type" value="Genomic_DNA"/>
</dbReference>
<evidence type="ECO:0000256" key="2">
    <source>
        <dbReference type="ARBA" id="ARBA00022670"/>
    </source>
</evidence>
<dbReference type="EC" id="2.7.7.49" evidence="1"/>
<organism evidence="12">
    <name type="scientific">Tanacetum cinerariifolium</name>
    <name type="common">Dalmatian daisy</name>
    <name type="synonym">Chrysanthemum cinerariifolium</name>
    <dbReference type="NCBI Taxonomy" id="118510"/>
    <lineage>
        <taxon>Eukaryota</taxon>
        <taxon>Viridiplantae</taxon>
        <taxon>Streptophyta</taxon>
        <taxon>Embryophyta</taxon>
        <taxon>Tracheophyta</taxon>
        <taxon>Spermatophyta</taxon>
        <taxon>Magnoliopsida</taxon>
        <taxon>eudicotyledons</taxon>
        <taxon>Gunneridae</taxon>
        <taxon>Pentapetalae</taxon>
        <taxon>asterids</taxon>
        <taxon>campanulids</taxon>
        <taxon>Asterales</taxon>
        <taxon>Asteraceae</taxon>
        <taxon>Asteroideae</taxon>
        <taxon>Anthemideae</taxon>
        <taxon>Anthemidinae</taxon>
        <taxon>Tanacetum</taxon>
    </lineage>
</organism>
<dbReference type="GO" id="GO:0008233">
    <property type="term" value="F:peptidase activity"/>
    <property type="evidence" value="ECO:0007669"/>
    <property type="project" value="UniProtKB-KW"/>
</dbReference>
<dbReference type="GO" id="GO:0003676">
    <property type="term" value="F:nucleic acid binding"/>
    <property type="evidence" value="ECO:0007669"/>
    <property type="project" value="InterPro"/>
</dbReference>
<dbReference type="InterPro" id="IPR021109">
    <property type="entry name" value="Peptidase_aspartic_dom_sf"/>
</dbReference>
<dbReference type="PANTHER" id="PTHR37984">
    <property type="entry name" value="PROTEIN CBG26694"/>
    <property type="match status" value="1"/>
</dbReference>